<evidence type="ECO:0000259" key="9">
    <source>
        <dbReference type="Pfam" id="PF01850"/>
    </source>
</evidence>
<dbReference type="InterPro" id="IPR002716">
    <property type="entry name" value="PIN_dom"/>
</dbReference>
<dbReference type="HAMAP" id="MF_00265">
    <property type="entry name" value="VapC_Nob1"/>
    <property type="match status" value="1"/>
</dbReference>
<dbReference type="GO" id="GO:0090729">
    <property type="term" value="F:toxin activity"/>
    <property type="evidence" value="ECO:0007669"/>
    <property type="project" value="UniProtKB-KW"/>
</dbReference>
<evidence type="ECO:0000313" key="10">
    <source>
        <dbReference type="EMBL" id="MCP3054028.1"/>
    </source>
</evidence>
<dbReference type="RefSeq" id="WP_253962910.1">
    <property type="nucleotide sequence ID" value="NZ_JALHBS010000016.1"/>
</dbReference>
<feature type="binding site" evidence="8">
    <location>
        <position position="6"/>
    </location>
    <ligand>
        <name>Mg(2+)</name>
        <dbReference type="ChEBI" id="CHEBI:18420"/>
    </ligand>
</feature>
<keyword evidence="5 8" id="KW-0378">Hydrolase</keyword>
<dbReference type="PANTHER" id="PTHR33653">
    <property type="entry name" value="RIBONUCLEASE VAPC2"/>
    <property type="match status" value="1"/>
</dbReference>
<keyword evidence="2 8" id="KW-1277">Toxin-antitoxin system</keyword>
<reference evidence="10" key="1">
    <citation type="submission" date="2022-03" db="EMBL/GenBank/DDBJ databases">
        <title>Aurantimonas Liuensis sp. Nov., isolated from the hadal seawater of the Mariana Trench.</title>
        <authorList>
            <person name="Liu R."/>
        </authorList>
    </citation>
    <scope>NUCLEOTIDE SEQUENCE</scope>
    <source>
        <strain evidence="10">LRZ36</strain>
    </source>
</reference>
<dbReference type="EMBL" id="JALHBS010000016">
    <property type="protein sequence ID" value="MCP3054028.1"/>
    <property type="molecule type" value="Genomic_DNA"/>
</dbReference>
<protein>
    <recommendedName>
        <fullName evidence="8">Ribonuclease VapC</fullName>
        <shortName evidence="8">RNase VapC</shortName>
        <ecNumber evidence="8">3.1.-.-</ecNumber>
    </recommendedName>
    <alternativeName>
        <fullName evidence="8">Toxin VapC</fullName>
    </alternativeName>
</protein>
<feature type="domain" description="PIN" evidence="9">
    <location>
        <begin position="4"/>
        <end position="122"/>
    </location>
</feature>
<dbReference type="Pfam" id="PF01850">
    <property type="entry name" value="PIN"/>
    <property type="match status" value="1"/>
</dbReference>
<evidence type="ECO:0000256" key="4">
    <source>
        <dbReference type="ARBA" id="ARBA00022723"/>
    </source>
</evidence>
<dbReference type="Gene3D" id="3.40.50.1010">
    <property type="entry name" value="5'-nuclease"/>
    <property type="match status" value="1"/>
</dbReference>
<evidence type="ECO:0000256" key="3">
    <source>
        <dbReference type="ARBA" id="ARBA00022722"/>
    </source>
</evidence>
<gene>
    <name evidence="8" type="primary">vapC</name>
    <name evidence="10" type="ORF">MJ956_02550</name>
</gene>
<keyword evidence="3 8" id="KW-0540">Nuclease</keyword>
<comment type="caution">
    <text evidence="10">The sequence shown here is derived from an EMBL/GenBank/DDBJ whole genome shotgun (WGS) entry which is preliminary data.</text>
</comment>
<accession>A0A9X2H562</accession>
<keyword evidence="8" id="KW-0800">Toxin</keyword>
<dbReference type="InterPro" id="IPR050556">
    <property type="entry name" value="Type_II_TA_system_RNase"/>
</dbReference>
<evidence type="ECO:0000256" key="8">
    <source>
        <dbReference type="HAMAP-Rule" id="MF_00265"/>
    </source>
</evidence>
<keyword evidence="11" id="KW-1185">Reference proteome</keyword>
<keyword evidence="6 8" id="KW-0460">Magnesium</keyword>
<dbReference type="AlphaFoldDB" id="A0A9X2H562"/>
<comment type="cofactor">
    <cofactor evidence="1 8">
        <name>Mg(2+)</name>
        <dbReference type="ChEBI" id="CHEBI:18420"/>
    </cofactor>
</comment>
<evidence type="ECO:0000256" key="7">
    <source>
        <dbReference type="ARBA" id="ARBA00038093"/>
    </source>
</evidence>
<dbReference type="SUPFAM" id="SSF88723">
    <property type="entry name" value="PIN domain-like"/>
    <property type="match status" value="1"/>
</dbReference>
<keyword evidence="4 8" id="KW-0479">Metal-binding</keyword>
<feature type="binding site" evidence="8">
    <location>
        <position position="95"/>
    </location>
    <ligand>
        <name>Mg(2+)</name>
        <dbReference type="ChEBI" id="CHEBI:18420"/>
    </ligand>
</feature>
<comment type="similarity">
    <text evidence="7 8">Belongs to the PINc/VapC protein family.</text>
</comment>
<dbReference type="GO" id="GO:0016787">
    <property type="term" value="F:hydrolase activity"/>
    <property type="evidence" value="ECO:0007669"/>
    <property type="project" value="UniProtKB-KW"/>
</dbReference>
<dbReference type="Proteomes" id="UP001155220">
    <property type="component" value="Unassembled WGS sequence"/>
</dbReference>
<sequence length="130" mass="14681">MKFLLDTNAVIAVLKGNADVFARLKRHPPDRYAISVVVAHELYYGAYRSVRVGENLARLDELRFPVLEIDPEDARQAARIRAKLAVVGLPIGPYDVLIAGQAMARSLTLVTHNRREFERVEGLRVEDWEA</sequence>
<evidence type="ECO:0000256" key="5">
    <source>
        <dbReference type="ARBA" id="ARBA00022801"/>
    </source>
</evidence>
<proteinExistence type="inferred from homology"/>
<evidence type="ECO:0000256" key="1">
    <source>
        <dbReference type="ARBA" id="ARBA00001946"/>
    </source>
</evidence>
<dbReference type="InterPro" id="IPR022907">
    <property type="entry name" value="VapC_family"/>
</dbReference>
<dbReference type="GO" id="GO:0000287">
    <property type="term" value="F:magnesium ion binding"/>
    <property type="evidence" value="ECO:0007669"/>
    <property type="project" value="UniProtKB-UniRule"/>
</dbReference>
<organism evidence="10 11">
    <name type="scientific">Aurantimonas marianensis</name>
    <dbReference type="NCBI Taxonomy" id="2920428"/>
    <lineage>
        <taxon>Bacteria</taxon>
        <taxon>Pseudomonadati</taxon>
        <taxon>Pseudomonadota</taxon>
        <taxon>Alphaproteobacteria</taxon>
        <taxon>Hyphomicrobiales</taxon>
        <taxon>Aurantimonadaceae</taxon>
        <taxon>Aurantimonas</taxon>
    </lineage>
</organism>
<name>A0A9X2H562_9HYPH</name>
<dbReference type="CDD" id="cd18745">
    <property type="entry name" value="PIN_VapC4-5_FitB-like"/>
    <property type="match status" value="1"/>
</dbReference>
<evidence type="ECO:0000256" key="6">
    <source>
        <dbReference type="ARBA" id="ARBA00022842"/>
    </source>
</evidence>
<dbReference type="InterPro" id="IPR029060">
    <property type="entry name" value="PIN-like_dom_sf"/>
</dbReference>
<dbReference type="GO" id="GO:0004540">
    <property type="term" value="F:RNA nuclease activity"/>
    <property type="evidence" value="ECO:0007669"/>
    <property type="project" value="InterPro"/>
</dbReference>
<evidence type="ECO:0000313" key="11">
    <source>
        <dbReference type="Proteomes" id="UP001155220"/>
    </source>
</evidence>
<evidence type="ECO:0000256" key="2">
    <source>
        <dbReference type="ARBA" id="ARBA00022649"/>
    </source>
</evidence>
<comment type="function">
    <text evidence="8">Toxic component of a toxin-antitoxin (TA) system. An RNase.</text>
</comment>
<dbReference type="PANTHER" id="PTHR33653:SF1">
    <property type="entry name" value="RIBONUCLEASE VAPC2"/>
    <property type="match status" value="1"/>
</dbReference>
<dbReference type="EC" id="3.1.-.-" evidence="8"/>